<dbReference type="EMBL" id="BMIH01000001">
    <property type="protein sequence ID" value="GGB15317.1"/>
    <property type="molecule type" value="Genomic_DNA"/>
</dbReference>
<comment type="caution">
    <text evidence="1">The sequence shown here is derived from an EMBL/GenBank/DDBJ whole genome shotgun (WGS) entry which is preliminary data.</text>
</comment>
<reference evidence="1" key="2">
    <citation type="submission" date="2020-09" db="EMBL/GenBank/DDBJ databases">
        <authorList>
            <person name="Sun Q."/>
            <person name="Zhou Y."/>
        </authorList>
    </citation>
    <scope>NUCLEOTIDE SEQUENCE</scope>
    <source>
        <strain evidence="1">CGMCC 1.15330</strain>
    </source>
</reference>
<reference evidence="1" key="1">
    <citation type="journal article" date="2014" name="Int. J. Syst. Evol. Microbiol.">
        <title>Complete genome sequence of Corynebacterium casei LMG S-19264T (=DSM 44701T), isolated from a smear-ripened cheese.</title>
        <authorList>
            <consortium name="US DOE Joint Genome Institute (JGI-PGF)"/>
            <person name="Walter F."/>
            <person name="Albersmeier A."/>
            <person name="Kalinowski J."/>
            <person name="Ruckert C."/>
        </authorList>
    </citation>
    <scope>NUCLEOTIDE SEQUENCE</scope>
    <source>
        <strain evidence="1">CGMCC 1.15330</strain>
    </source>
</reference>
<sequence>MVIEAILAGLLVIAALLATLAAAARFERRRRARWWRWYFHEGGLVRELMRRWNGPKRLTWRPEDRDRS</sequence>
<keyword evidence="2" id="KW-1185">Reference proteome</keyword>
<dbReference type="Proteomes" id="UP000623067">
    <property type="component" value="Unassembled WGS sequence"/>
</dbReference>
<dbReference type="RefSeq" id="WP_188656666.1">
    <property type="nucleotide sequence ID" value="NZ_BMIH01000001.1"/>
</dbReference>
<evidence type="ECO:0000313" key="2">
    <source>
        <dbReference type="Proteomes" id="UP000623067"/>
    </source>
</evidence>
<evidence type="ECO:0000313" key="1">
    <source>
        <dbReference type="EMBL" id="GGB15317.1"/>
    </source>
</evidence>
<organism evidence="1 2">
    <name type="scientific">Sphingomonas metalli</name>
    <dbReference type="NCBI Taxonomy" id="1779358"/>
    <lineage>
        <taxon>Bacteria</taxon>
        <taxon>Pseudomonadati</taxon>
        <taxon>Pseudomonadota</taxon>
        <taxon>Alphaproteobacteria</taxon>
        <taxon>Sphingomonadales</taxon>
        <taxon>Sphingomonadaceae</taxon>
        <taxon>Sphingomonas</taxon>
    </lineage>
</organism>
<name>A0A916SSU0_9SPHN</name>
<proteinExistence type="predicted"/>
<dbReference type="AlphaFoldDB" id="A0A916SSU0"/>
<accession>A0A916SSU0</accession>
<gene>
    <name evidence="1" type="ORF">GCM10011380_00950</name>
</gene>
<protein>
    <submittedName>
        <fullName evidence="1">Uncharacterized protein</fullName>
    </submittedName>
</protein>